<feature type="region of interest" description="Disordered" evidence="1">
    <location>
        <begin position="208"/>
        <end position="259"/>
    </location>
</feature>
<gene>
    <name evidence="2" type="ORF">E8E12_005290</name>
</gene>
<feature type="region of interest" description="Disordered" evidence="1">
    <location>
        <begin position="106"/>
        <end position="193"/>
    </location>
</feature>
<sequence>MQATKMRPAQTSGIQQPIVLPLLASSTAAMPHDSRKKRATDERRSQRNCATKQRSQLIEQATEYTARARQRGDPQIPFYDDPNHVACGWQQVSALPGIFSFVGGMENNSRLSPQSRPQTWPVEQQSDNDEDEPSGFNPHPVRGQGPRRPRPLTEFKGRYGHSRGGPRKLKPFFDPPAGHEDADASADDRSDRLTSSVLVLKDVNQKLRDDQSRVSPFSKLTGRHGQKSRPLSKRLIVDELEGSQQADRGTERMKPLYEEPAPLTVRKSADTTGVIKSSTLKQARVPRAQQQRAAFVEANSGNALKKDGLENEGVEGLMAAITAQLSTFTVQPDKEFEHRSAVPQPLDPEAIKAAKETRRRTRLRDEAKGGILGGVEEHDKLGSVKSFAIGTSSEFENLSIPDSSEHNGAKRKWYKVLRRSE</sequence>
<dbReference type="AlphaFoldDB" id="A0A9P4WKH9"/>
<feature type="compositionally biased region" description="Basic and acidic residues" evidence="1">
    <location>
        <begin position="248"/>
        <end position="257"/>
    </location>
</feature>
<name>A0A9P4WKH9_9PLEO</name>
<feature type="region of interest" description="Disordered" evidence="1">
    <location>
        <begin position="23"/>
        <end position="77"/>
    </location>
</feature>
<feature type="compositionally biased region" description="Basic residues" evidence="1">
    <location>
        <begin position="221"/>
        <end position="232"/>
    </location>
</feature>
<feature type="compositionally biased region" description="Polar residues" evidence="1">
    <location>
        <begin position="106"/>
        <end position="125"/>
    </location>
</feature>
<evidence type="ECO:0000313" key="3">
    <source>
        <dbReference type="Proteomes" id="UP000758155"/>
    </source>
</evidence>
<evidence type="ECO:0000256" key="1">
    <source>
        <dbReference type="SAM" id="MobiDB-lite"/>
    </source>
</evidence>
<protein>
    <submittedName>
        <fullName evidence="2">Uncharacterized protein</fullName>
    </submittedName>
</protein>
<feature type="compositionally biased region" description="Basic residues" evidence="1">
    <location>
        <begin position="158"/>
        <end position="170"/>
    </location>
</feature>
<dbReference type="Proteomes" id="UP000758155">
    <property type="component" value="Unassembled WGS sequence"/>
</dbReference>
<feature type="compositionally biased region" description="Polar residues" evidence="1">
    <location>
        <begin position="47"/>
        <end position="63"/>
    </location>
</feature>
<keyword evidence="3" id="KW-1185">Reference proteome</keyword>
<comment type="caution">
    <text evidence="2">The sequence shown here is derived from an EMBL/GenBank/DDBJ whole genome shotgun (WGS) entry which is preliminary data.</text>
</comment>
<dbReference type="OrthoDB" id="3799761at2759"/>
<accession>A0A9P4WKH9</accession>
<reference evidence="2" key="1">
    <citation type="submission" date="2019-04" db="EMBL/GenBank/DDBJ databases">
        <title>Sequencing of skin fungus with MAO and IRED activity.</title>
        <authorList>
            <person name="Marsaioli A.J."/>
            <person name="Bonatto J.M.C."/>
            <person name="Reis Junior O."/>
        </authorList>
    </citation>
    <scope>NUCLEOTIDE SEQUENCE</scope>
    <source>
        <strain evidence="2">28M1</strain>
    </source>
</reference>
<feature type="region of interest" description="Disordered" evidence="1">
    <location>
        <begin position="334"/>
        <end position="371"/>
    </location>
</feature>
<dbReference type="EMBL" id="SWKV01000063">
    <property type="protein sequence ID" value="KAF3034905.1"/>
    <property type="molecule type" value="Genomic_DNA"/>
</dbReference>
<proteinExistence type="predicted"/>
<evidence type="ECO:0000313" key="2">
    <source>
        <dbReference type="EMBL" id="KAF3034905.1"/>
    </source>
</evidence>
<organism evidence="2 3">
    <name type="scientific">Didymella heteroderae</name>
    <dbReference type="NCBI Taxonomy" id="1769908"/>
    <lineage>
        <taxon>Eukaryota</taxon>
        <taxon>Fungi</taxon>
        <taxon>Dikarya</taxon>
        <taxon>Ascomycota</taxon>
        <taxon>Pezizomycotina</taxon>
        <taxon>Dothideomycetes</taxon>
        <taxon>Pleosporomycetidae</taxon>
        <taxon>Pleosporales</taxon>
        <taxon>Pleosporineae</taxon>
        <taxon>Didymellaceae</taxon>
        <taxon>Didymella</taxon>
    </lineage>
</organism>
<feature type="compositionally biased region" description="Basic and acidic residues" evidence="1">
    <location>
        <begin position="177"/>
        <end position="192"/>
    </location>
</feature>